<dbReference type="SMART" id="SM00852">
    <property type="entry name" value="MoCF_biosynth"/>
    <property type="match status" value="1"/>
</dbReference>
<dbReference type="InterPro" id="IPR001453">
    <property type="entry name" value="MoaB/Mog_dom"/>
</dbReference>
<comment type="pathway">
    <text evidence="1 5">Cofactor biosynthesis; molybdopterin biosynthesis.</text>
</comment>
<dbReference type="Gene3D" id="3.40.980.10">
    <property type="entry name" value="MoaB/Mog-like domain"/>
    <property type="match status" value="1"/>
</dbReference>
<gene>
    <name evidence="7" type="primary">moaB</name>
    <name evidence="7" type="ORF">KHU32_12495</name>
</gene>
<evidence type="ECO:0000256" key="4">
    <source>
        <dbReference type="ARBA" id="ARBA00023150"/>
    </source>
</evidence>
<dbReference type="PANTHER" id="PTHR43232:SF2">
    <property type="entry name" value="MOLYBDENUM COFACTOR BIOSYNTHESIS PROTEIN B"/>
    <property type="match status" value="1"/>
</dbReference>
<name>A0ABS5QFP5_9PROT</name>
<proteinExistence type="inferred from homology"/>
<dbReference type="NCBIfam" id="TIGR02667">
    <property type="entry name" value="moaB_proteo"/>
    <property type="match status" value="1"/>
</dbReference>
<evidence type="ECO:0000256" key="3">
    <source>
        <dbReference type="ARBA" id="ARBA00015262"/>
    </source>
</evidence>
<dbReference type="CDD" id="cd00886">
    <property type="entry name" value="MogA_MoaB"/>
    <property type="match status" value="1"/>
</dbReference>
<dbReference type="EMBL" id="JAHCDA010000002">
    <property type="protein sequence ID" value="MBS7811760.1"/>
    <property type="molecule type" value="Genomic_DNA"/>
</dbReference>
<organism evidence="7 8">
    <name type="scientific">Roseococcus pinisoli</name>
    <dbReference type="NCBI Taxonomy" id="2835040"/>
    <lineage>
        <taxon>Bacteria</taxon>
        <taxon>Pseudomonadati</taxon>
        <taxon>Pseudomonadota</taxon>
        <taxon>Alphaproteobacteria</taxon>
        <taxon>Acetobacterales</taxon>
        <taxon>Roseomonadaceae</taxon>
        <taxon>Roseococcus</taxon>
    </lineage>
</organism>
<feature type="domain" description="MoaB/Mog" evidence="6">
    <location>
        <begin position="15"/>
        <end position="159"/>
    </location>
</feature>
<comment type="function">
    <text evidence="5">May be involved in the biosynthesis of molybdopterin.</text>
</comment>
<evidence type="ECO:0000256" key="5">
    <source>
        <dbReference type="PIRNR" id="PIRNR006443"/>
    </source>
</evidence>
<evidence type="ECO:0000256" key="2">
    <source>
        <dbReference type="ARBA" id="ARBA00006112"/>
    </source>
</evidence>
<evidence type="ECO:0000313" key="7">
    <source>
        <dbReference type="EMBL" id="MBS7811760.1"/>
    </source>
</evidence>
<comment type="similarity">
    <text evidence="2 5">Belongs to the MoaB/Mog family.</text>
</comment>
<evidence type="ECO:0000256" key="1">
    <source>
        <dbReference type="ARBA" id="ARBA00005046"/>
    </source>
</evidence>
<dbReference type="InterPro" id="IPR008284">
    <property type="entry name" value="MoCF_biosynth_CS"/>
</dbReference>
<evidence type="ECO:0000313" key="8">
    <source>
        <dbReference type="Proteomes" id="UP000766336"/>
    </source>
</evidence>
<dbReference type="SUPFAM" id="SSF53218">
    <property type="entry name" value="Molybdenum cofactor biosynthesis proteins"/>
    <property type="match status" value="1"/>
</dbReference>
<dbReference type="PIRSF" id="PIRSF006443">
    <property type="entry name" value="MoaB"/>
    <property type="match status" value="1"/>
</dbReference>
<dbReference type="NCBIfam" id="TIGR00177">
    <property type="entry name" value="molyb_syn"/>
    <property type="match status" value="1"/>
</dbReference>
<dbReference type="InterPro" id="IPR012245">
    <property type="entry name" value="MoaB"/>
</dbReference>
<reference evidence="7 8" key="1">
    <citation type="submission" date="2021-05" db="EMBL/GenBank/DDBJ databases">
        <title>Roseococcus sp. XZZS9, whole genome shotgun sequencing project.</title>
        <authorList>
            <person name="Zhao G."/>
            <person name="Shen L."/>
        </authorList>
    </citation>
    <scope>NUCLEOTIDE SEQUENCE [LARGE SCALE GENOMIC DNA]</scope>
    <source>
        <strain evidence="7 8">XZZS9</strain>
    </source>
</reference>
<sequence>MPLDPERAFVPVNIAVLTVSDTRDLASDRSGETLQARIEAAGHRCVARQICRDEADTIEAKLLTWIADPEVDCVITTGGTGITGRDVTPEAFDRVLEKEITGFGELFRMLSYQKIGTSTIQSRAIGGVSAGTYLFALPGSTGACKDAWDDILVHQLDARFRPCNLVELMPRLREHLA</sequence>
<dbReference type="RefSeq" id="WP_213670413.1">
    <property type="nucleotide sequence ID" value="NZ_JAHCDA010000002.1"/>
</dbReference>
<dbReference type="PANTHER" id="PTHR43232">
    <property type="entry name" value="MOLYBDENUM COFACTOR BIOSYNTHESIS PROTEIN B"/>
    <property type="match status" value="1"/>
</dbReference>
<comment type="caution">
    <text evidence="7">The sequence shown here is derived from an EMBL/GenBank/DDBJ whole genome shotgun (WGS) entry which is preliminary data.</text>
</comment>
<dbReference type="InterPro" id="IPR013484">
    <property type="entry name" value="MoaB_proteobac"/>
</dbReference>
<dbReference type="Pfam" id="PF00994">
    <property type="entry name" value="MoCF_biosynth"/>
    <property type="match status" value="1"/>
</dbReference>
<accession>A0ABS5QFP5</accession>
<evidence type="ECO:0000259" key="6">
    <source>
        <dbReference type="SMART" id="SM00852"/>
    </source>
</evidence>
<keyword evidence="8" id="KW-1185">Reference proteome</keyword>
<dbReference type="Proteomes" id="UP000766336">
    <property type="component" value="Unassembled WGS sequence"/>
</dbReference>
<dbReference type="InterPro" id="IPR036425">
    <property type="entry name" value="MoaB/Mog-like_dom_sf"/>
</dbReference>
<dbReference type="PROSITE" id="PS01078">
    <property type="entry name" value="MOCF_BIOSYNTHESIS_1"/>
    <property type="match status" value="1"/>
</dbReference>
<keyword evidence="4 5" id="KW-0501">Molybdenum cofactor biosynthesis</keyword>
<protein>
    <recommendedName>
        <fullName evidence="3 5">Molybdenum cofactor biosynthesis protein B</fullName>
    </recommendedName>
</protein>